<gene>
    <name evidence="2" type="ORF">B0T16DRAFT_418942</name>
</gene>
<dbReference type="Proteomes" id="UP001174936">
    <property type="component" value="Unassembled WGS sequence"/>
</dbReference>
<feature type="chain" id="PRO_5041455875" description="Secreted protein" evidence="1">
    <location>
        <begin position="27"/>
        <end position="72"/>
    </location>
</feature>
<evidence type="ECO:0000313" key="2">
    <source>
        <dbReference type="EMBL" id="KAK0641017.1"/>
    </source>
</evidence>
<evidence type="ECO:0000313" key="3">
    <source>
        <dbReference type="Proteomes" id="UP001174936"/>
    </source>
</evidence>
<sequence>MNWALLTSLRLLTLPNLTSILQPLEAVPPNDDTSWRIRYQTAATPVNTRPPQLVQPSATSPIERLHRCAIYC</sequence>
<protein>
    <recommendedName>
        <fullName evidence="4">Secreted protein</fullName>
    </recommendedName>
</protein>
<proteinExistence type="predicted"/>
<accession>A0AA40CJS2</accession>
<name>A0AA40CJS2_9PEZI</name>
<evidence type="ECO:0000256" key="1">
    <source>
        <dbReference type="SAM" id="SignalP"/>
    </source>
</evidence>
<dbReference type="EMBL" id="JAULSV010000006">
    <property type="protein sequence ID" value="KAK0641017.1"/>
    <property type="molecule type" value="Genomic_DNA"/>
</dbReference>
<keyword evidence="1" id="KW-0732">Signal</keyword>
<evidence type="ECO:0008006" key="4">
    <source>
        <dbReference type="Google" id="ProtNLM"/>
    </source>
</evidence>
<keyword evidence="3" id="KW-1185">Reference proteome</keyword>
<organism evidence="2 3">
    <name type="scientific">Cercophora newfieldiana</name>
    <dbReference type="NCBI Taxonomy" id="92897"/>
    <lineage>
        <taxon>Eukaryota</taxon>
        <taxon>Fungi</taxon>
        <taxon>Dikarya</taxon>
        <taxon>Ascomycota</taxon>
        <taxon>Pezizomycotina</taxon>
        <taxon>Sordariomycetes</taxon>
        <taxon>Sordariomycetidae</taxon>
        <taxon>Sordariales</taxon>
        <taxon>Lasiosphaeriaceae</taxon>
        <taxon>Cercophora</taxon>
    </lineage>
</organism>
<feature type="signal peptide" evidence="1">
    <location>
        <begin position="1"/>
        <end position="26"/>
    </location>
</feature>
<dbReference type="AlphaFoldDB" id="A0AA40CJS2"/>
<comment type="caution">
    <text evidence="2">The sequence shown here is derived from an EMBL/GenBank/DDBJ whole genome shotgun (WGS) entry which is preliminary data.</text>
</comment>
<reference evidence="2" key="1">
    <citation type="submission" date="2023-06" db="EMBL/GenBank/DDBJ databases">
        <title>Genome-scale phylogeny and comparative genomics of the fungal order Sordariales.</title>
        <authorList>
            <consortium name="Lawrence Berkeley National Laboratory"/>
            <person name="Hensen N."/>
            <person name="Bonometti L."/>
            <person name="Westerberg I."/>
            <person name="Brannstrom I.O."/>
            <person name="Guillou S."/>
            <person name="Cros-Aarteil S."/>
            <person name="Calhoun S."/>
            <person name="Haridas S."/>
            <person name="Kuo A."/>
            <person name="Mondo S."/>
            <person name="Pangilinan J."/>
            <person name="Riley R."/>
            <person name="Labutti K."/>
            <person name="Andreopoulos B."/>
            <person name="Lipzen A."/>
            <person name="Chen C."/>
            <person name="Yanf M."/>
            <person name="Daum C."/>
            <person name="Ng V."/>
            <person name="Clum A."/>
            <person name="Steindorff A."/>
            <person name="Ohm R."/>
            <person name="Martin F."/>
            <person name="Silar P."/>
            <person name="Natvig D."/>
            <person name="Lalanne C."/>
            <person name="Gautier V."/>
            <person name="Ament-Velasquez S.L."/>
            <person name="Kruys A."/>
            <person name="Hutchinson M.I."/>
            <person name="Powell A.J."/>
            <person name="Barry K."/>
            <person name="Miller A.N."/>
            <person name="Grigoriev I.V."/>
            <person name="Debuchy R."/>
            <person name="Gladieux P."/>
            <person name="Thoren M.H."/>
            <person name="Johannesson H."/>
        </authorList>
    </citation>
    <scope>NUCLEOTIDE SEQUENCE</scope>
    <source>
        <strain evidence="2">SMH2532-1</strain>
    </source>
</reference>